<dbReference type="PANTHER" id="PTHR21624:SF1">
    <property type="entry name" value="ALKYLGLYCEROL MONOOXYGENASE"/>
    <property type="match status" value="1"/>
</dbReference>
<evidence type="ECO:0000256" key="3">
    <source>
        <dbReference type="ARBA" id="ARBA00022989"/>
    </source>
</evidence>
<keyword evidence="3 7" id="KW-1133">Transmembrane helix</keyword>
<evidence type="ECO:0000256" key="6">
    <source>
        <dbReference type="ARBA" id="ARBA00023136"/>
    </source>
</evidence>
<evidence type="ECO:0000259" key="8">
    <source>
        <dbReference type="Pfam" id="PF04116"/>
    </source>
</evidence>
<organism evidence="9 10">
    <name type="scientific">Caldimonas brevitalea</name>
    <dbReference type="NCBI Taxonomy" id="413882"/>
    <lineage>
        <taxon>Bacteria</taxon>
        <taxon>Pseudomonadati</taxon>
        <taxon>Pseudomonadota</taxon>
        <taxon>Betaproteobacteria</taxon>
        <taxon>Burkholderiales</taxon>
        <taxon>Sphaerotilaceae</taxon>
        <taxon>Caldimonas</taxon>
    </lineage>
</organism>
<proteinExistence type="predicted"/>
<feature type="transmembrane region" description="Helical" evidence="7">
    <location>
        <begin position="47"/>
        <end position="66"/>
    </location>
</feature>
<gene>
    <name evidence="9" type="ORF">AAW51_4764</name>
</gene>
<keyword evidence="6 7" id="KW-0472">Membrane</keyword>
<feature type="domain" description="Fatty acid hydroxylase" evidence="8">
    <location>
        <begin position="83"/>
        <end position="216"/>
    </location>
</feature>
<evidence type="ECO:0000256" key="7">
    <source>
        <dbReference type="SAM" id="Phobius"/>
    </source>
</evidence>
<reference evidence="9 10" key="1">
    <citation type="submission" date="2015-05" db="EMBL/GenBank/DDBJ databases">
        <authorList>
            <person name="Tang B."/>
            <person name="Yu Y."/>
        </authorList>
    </citation>
    <scope>NUCLEOTIDE SEQUENCE [LARGE SCALE GENOMIC DNA]</scope>
    <source>
        <strain evidence="9 10">DSM 7029</strain>
    </source>
</reference>
<dbReference type="PANTHER" id="PTHR21624">
    <property type="entry name" value="STEROL DESATURASE-RELATED PROTEIN"/>
    <property type="match status" value="1"/>
</dbReference>
<dbReference type="OrthoDB" id="9770329at2"/>
<feature type="transmembrane region" description="Helical" evidence="7">
    <location>
        <begin position="78"/>
        <end position="97"/>
    </location>
</feature>
<keyword evidence="10" id="KW-1185">Reference proteome</keyword>
<dbReference type="EMBL" id="CP011371">
    <property type="protein sequence ID" value="AKJ31455.1"/>
    <property type="molecule type" value="Genomic_DNA"/>
</dbReference>
<feature type="transmembrane region" description="Helical" evidence="7">
    <location>
        <begin position="331"/>
        <end position="351"/>
    </location>
</feature>
<dbReference type="GO" id="GO:0005506">
    <property type="term" value="F:iron ion binding"/>
    <property type="evidence" value="ECO:0007669"/>
    <property type="project" value="InterPro"/>
</dbReference>
<dbReference type="KEGG" id="pbh:AAW51_4764"/>
<dbReference type="Proteomes" id="UP000035352">
    <property type="component" value="Chromosome"/>
</dbReference>
<dbReference type="GO" id="GO:0012505">
    <property type="term" value="C:endomembrane system"/>
    <property type="evidence" value="ECO:0007669"/>
    <property type="project" value="UniProtKB-SubCell"/>
</dbReference>
<comment type="subcellular location">
    <subcellularLocation>
        <location evidence="1">Endomembrane system</location>
        <topology evidence="1">Multi-pass membrane protein</topology>
    </subcellularLocation>
</comment>
<dbReference type="GO" id="GO:0016020">
    <property type="term" value="C:membrane"/>
    <property type="evidence" value="ECO:0007669"/>
    <property type="project" value="GOC"/>
</dbReference>
<evidence type="ECO:0000313" key="10">
    <source>
        <dbReference type="Proteomes" id="UP000035352"/>
    </source>
</evidence>
<dbReference type="InterPro" id="IPR051689">
    <property type="entry name" value="Sterol_desaturase/TMEM195"/>
</dbReference>
<feature type="transmembrane region" description="Helical" evidence="7">
    <location>
        <begin position="137"/>
        <end position="163"/>
    </location>
</feature>
<accession>A0A0G3BY35</accession>
<keyword evidence="4" id="KW-0560">Oxidoreductase</keyword>
<dbReference type="STRING" id="413882.AAW51_4764"/>
<evidence type="ECO:0000313" key="9">
    <source>
        <dbReference type="EMBL" id="AKJ31455.1"/>
    </source>
</evidence>
<dbReference type="Pfam" id="PF04116">
    <property type="entry name" value="FA_hydroxylase"/>
    <property type="match status" value="1"/>
</dbReference>
<dbReference type="GO" id="GO:0008610">
    <property type="term" value="P:lipid biosynthetic process"/>
    <property type="evidence" value="ECO:0007669"/>
    <property type="project" value="InterPro"/>
</dbReference>
<evidence type="ECO:0000256" key="4">
    <source>
        <dbReference type="ARBA" id="ARBA00023002"/>
    </source>
</evidence>
<dbReference type="InterPro" id="IPR006694">
    <property type="entry name" value="Fatty_acid_hydroxylase"/>
</dbReference>
<sequence length="376" mass="42362">MQAAQIIVLATPVFLLLIAAEYAVGVVRRRNTYRLSDALNSIGLGVMSQLTGVFTALMTVGIYSAVHRHAALWRWPADSLWSWVAALVFYDFCYYWHHRVGHECALFWAAHVVHHQSEDYNLSTALRQTSSGWLAGWIFYLPMAVAGVPPLVFAGVALIDLLYQYWVHTQQIGRLGWFDRVFCSPSNHRVHHAVNDQYLDKNYGGILMVWDHWFGTFRDEDDRDPCVWGTRGPLHSWNPVWANLQVYAELLRISRRTRRWSDKLKVWFKPPGWRPADVAAADPKPPFDITQVQRYDPPVGPAARWGAAALFVAVLGATSFLLWNAHRLDPLWLALGTAGVVAALCTVGWLCERPPRAMLAAGAPTAGLPREPTSLN</sequence>
<evidence type="ECO:0000256" key="1">
    <source>
        <dbReference type="ARBA" id="ARBA00004127"/>
    </source>
</evidence>
<dbReference type="PATRIC" id="fig|413882.6.peg.4971"/>
<keyword evidence="5" id="KW-0443">Lipid metabolism</keyword>
<dbReference type="GO" id="GO:0050479">
    <property type="term" value="F:glyceryl-ether monooxygenase activity"/>
    <property type="evidence" value="ECO:0007669"/>
    <property type="project" value="TreeGrafter"/>
</dbReference>
<evidence type="ECO:0000256" key="2">
    <source>
        <dbReference type="ARBA" id="ARBA00022692"/>
    </source>
</evidence>
<keyword evidence="2 7" id="KW-0812">Transmembrane</keyword>
<evidence type="ECO:0000256" key="5">
    <source>
        <dbReference type="ARBA" id="ARBA00023098"/>
    </source>
</evidence>
<dbReference type="GO" id="GO:0006643">
    <property type="term" value="P:membrane lipid metabolic process"/>
    <property type="evidence" value="ECO:0007669"/>
    <property type="project" value="TreeGrafter"/>
</dbReference>
<dbReference type="AlphaFoldDB" id="A0A0G3BY35"/>
<protein>
    <submittedName>
        <fullName evidence="9">Sterol desaturase-related protein</fullName>
    </submittedName>
</protein>
<feature type="transmembrane region" description="Helical" evidence="7">
    <location>
        <begin position="302"/>
        <end position="325"/>
    </location>
</feature>
<name>A0A0G3BY35_9BURK</name>